<dbReference type="SMART" id="SM00530">
    <property type="entry name" value="HTH_XRE"/>
    <property type="match status" value="1"/>
</dbReference>
<dbReference type="InterPro" id="IPR010982">
    <property type="entry name" value="Lambda_DNA-bd_dom_sf"/>
</dbReference>
<evidence type="ECO:0000256" key="1">
    <source>
        <dbReference type="ARBA" id="ARBA00023125"/>
    </source>
</evidence>
<sequence>MKTPHTSIHIQGKIPSRILEMLRNEYGGDLKIYEGDEEYIEITESDWYKEVAEITTPGDAMRIYRKNNQLTQEQLGKKLGNVSRQIVSNMERGTRSISLATAKKLSIIFNVPASRFLDL</sequence>
<name>A0A850TAS4_9BACT</name>
<evidence type="ECO:0000259" key="2">
    <source>
        <dbReference type="PROSITE" id="PS50943"/>
    </source>
</evidence>
<evidence type="ECO:0000313" key="4">
    <source>
        <dbReference type="Proteomes" id="UP000553343"/>
    </source>
</evidence>
<dbReference type="PROSITE" id="PS50943">
    <property type="entry name" value="HTH_CROC1"/>
    <property type="match status" value="1"/>
</dbReference>
<accession>A0A850TAS4</accession>
<keyword evidence="1" id="KW-0238">DNA-binding</keyword>
<protein>
    <submittedName>
        <fullName evidence="3">Helix-turn-helix transcriptional regulator</fullName>
    </submittedName>
</protein>
<dbReference type="AlphaFoldDB" id="A0A850TAS4"/>
<comment type="caution">
    <text evidence="3">The sequence shown here is derived from an EMBL/GenBank/DDBJ whole genome shotgun (WGS) entry which is preliminary data.</text>
</comment>
<evidence type="ECO:0000313" key="3">
    <source>
        <dbReference type="EMBL" id="NWH06495.1"/>
    </source>
</evidence>
<organism evidence="3 4">
    <name type="scientific">Desulfobacter latus</name>
    <dbReference type="NCBI Taxonomy" id="2292"/>
    <lineage>
        <taxon>Bacteria</taxon>
        <taxon>Pseudomonadati</taxon>
        <taxon>Thermodesulfobacteriota</taxon>
        <taxon>Desulfobacteria</taxon>
        <taxon>Desulfobacterales</taxon>
        <taxon>Desulfobacteraceae</taxon>
        <taxon>Desulfobacter</taxon>
    </lineage>
</organism>
<keyword evidence="4" id="KW-1185">Reference proteome</keyword>
<dbReference type="SUPFAM" id="SSF47413">
    <property type="entry name" value="lambda repressor-like DNA-binding domains"/>
    <property type="match status" value="1"/>
</dbReference>
<feature type="domain" description="HTH cro/C1-type" evidence="2">
    <location>
        <begin position="61"/>
        <end position="116"/>
    </location>
</feature>
<dbReference type="InterPro" id="IPR001387">
    <property type="entry name" value="Cro/C1-type_HTH"/>
</dbReference>
<reference evidence="3 4" key="1">
    <citation type="submission" date="2020-06" db="EMBL/GenBank/DDBJ databases">
        <title>High-quality draft genome of sulfate reducer Desulfobacter latus type strain AcrS2 isolated from marine sediment.</title>
        <authorList>
            <person name="Hoppe M."/>
            <person name="Larsen C.K."/>
            <person name="Marshall I.P.G."/>
            <person name="Schramm A."/>
            <person name="Marietou A.G."/>
        </authorList>
    </citation>
    <scope>NUCLEOTIDE SEQUENCE [LARGE SCALE GENOMIC DNA]</scope>
    <source>
        <strain evidence="3 4">AcRS2</strain>
    </source>
</reference>
<dbReference type="CDD" id="cd00093">
    <property type="entry name" value="HTH_XRE"/>
    <property type="match status" value="1"/>
</dbReference>
<dbReference type="Pfam" id="PF01381">
    <property type="entry name" value="HTH_3"/>
    <property type="match status" value="1"/>
</dbReference>
<gene>
    <name evidence="3" type="ORF">HXW94_16150</name>
</gene>
<dbReference type="EMBL" id="JACADJ010000080">
    <property type="protein sequence ID" value="NWH06495.1"/>
    <property type="molecule type" value="Genomic_DNA"/>
</dbReference>
<dbReference type="Gene3D" id="1.10.260.40">
    <property type="entry name" value="lambda repressor-like DNA-binding domains"/>
    <property type="match status" value="1"/>
</dbReference>
<dbReference type="Proteomes" id="UP000553343">
    <property type="component" value="Unassembled WGS sequence"/>
</dbReference>
<dbReference type="GO" id="GO:0003677">
    <property type="term" value="F:DNA binding"/>
    <property type="evidence" value="ECO:0007669"/>
    <property type="project" value="UniProtKB-KW"/>
</dbReference>
<dbReference type="PANTHER" id="PTHR46558">
    <property type="entry name" value="TRACRIPTIONAL REGULATORY PROTEIN-RELATED-RELATED"/>
    <property type="match status" value="1"/>
</dbReference>
<proteinExistence type="predicted"/>
<dbReference type="RefSeq" id="WP_178367945.1">
    <property type="nucleotide sequence ID" value="NZ_JACADJ010000080.1"/>
</dbReference>
<dbReference type="PANTHER" id="PTHR46558:SF11">
    <property type="entry name" value="HTH-TYPE TRANSCRIPTIONAL REGULATOR XRE"/>
    <property type="match status" value="1"/>
</dbReference>